<comment type="caution">
    <text evidence="1">The sequence shown here is derived from an EMBL/GenBank/DDBJ whole genome shotgun (WGS) entry which is preliminary data.</text>
</comment>
<evidence type="ECO:0000313" key="1">
    <source>
        <dbReference type="EMBL" id="MDD1007287.1"/>
    </source>
</evidence>
<name>A0A9X4BZ38_9PSED</name>
<evidence type="ECO:0000313" key="2">
    <source>
        <dbReference type="Proteomes" id="UP001148185"/>
    </source>
</evidence>
<reference evidence="1 2" key="1">
    <citation type="submission" date="2022-05" db="EMBL/GenBank/DDBJ databases">
        <title>Novel Pseudomonas spp. Isolated from a Rainbow Trout Aquaculture Facility.</title>
        <authorList>
            <person name="Testerman T."/>
            <person name="Graf J."/>
        </authorList>
    </citation>
    <scope>NUCLEOTIDE SEQUENCE [LARGE SCALE GENOMIC DNA]</scope>
    <source>
        <strain evidence="1 2">ID1042</strain>
    </source>
</reference>
<dbReference type="Proteomes" id="UP001148185">
    <property type="component" value="Unassembled WGS sequence"/>
</dbReference>
<dbReference type="AlphaFoldDB" id="A0A9X4BZ38"/>
<keyword evidence="2" id="KW-1185">Reference proteome</keyword>
<proteinExistence type="predicted"/>
<gene>
    <name evidence="1" type="ORF">M5G27_07305</name>
</gene>
<dbReference type="EMBL" id="JAMDHA010000006">
    <property type="protein sequence ID" value="MDD1007287.1"/>
    <property type="molecule type" value="Genomic_DNA"/>
</dbReference>
<organism evidence="1 2">
    <name type="scientific">Pseudomonas shahriarae</name>
    <dbReference type="NCBI Taxonomy" id="2745512"/>
    <lineage>
        <taxon>Bacteria</taxon>
        <taxon>Pseudomonadati</taxon>
        <taxon>Pseudomonadota</taxon>
        <taxon>Gammaproteobacteria</taxon>
        <taxon>Pseudomonadales</taxon>
        <taxon>Pseudomonadaceae</taxon>
        <taxon>Pseudomonas</taxon>
    </lineage>
</organism>
<protein>
    <submittedName>
        <fullName evidence="1">Uncharacterized protein</fullName>
    </submittedName>
</protein>
<sequence>MIRVMLSLDLIDSEDQRDDLYELIEKQNWKKLNDVDTVWTLTYPNHDHEDEECFTKIKNYIALFFRKSAKELKIKELYYVAQLGNKEVISRVVRKVDGEYKAFIREPYKKK</sequence>
<accession>A0A9X4BZ38</accession>
<dbReference type="RefSeq" id="WP_273875761.1">
    <property type="nucleotide sequence ID" value="NZ_JAMDHA010000006.1"/>
</dbReference>